<name>A0A1I2QQ30_9CORY</name>
<evidence type="ECO:0000256" key="2">
    <source>
        <dbReference type="ARBA" id="ARBA00022801"/>
    </source>
</evidence>
<accession>A0A1I2QQ30</accession>
<feature type="domain" description="AB hydrolase-1" evidence="3">
    <location>
        <begin position="51"/>
        <end position="180"/>
    </location>
</feature>
<dbReference type="PRINTS" id="PR00793">
    <property type="entry name" value="PROAMNOPTASE"/>
</dbReference>
<dbReference type="PANTHER" id="PTHR43248">
    <property type="entry name" value="2-SUCCINYL-6-HYDROXY-2,4-CYCLOHEXADIENE-1-CARBOXYLATE SYNTHASE"/>
    <property type="match status" value="1"/>
</dbReference>
<dbReference type="InterPro" id="IPR000073">
    <property type="entry name" value="AB_hydrolase_1"/>
</dbReference>
<dbReference type="SUPFAM" id="SSF53474">
    <property type="entry name" value="alpha/beta-Hydrolases"/>
    <property type="match status" value="1"/>
</dbReference>
<evidence type="ECO:0000256" key="1">
    <source>
        <dbReference type="ARBA" id="ARBA00010088"/>
    </source>
</evidence>
<dbReference type="Pfam" id="PF00561">
    <property type="entry name" value="Abhydrolase_1"/>
    <property type="match status" value="1"/>
</dbReference>
<proteinExistence type="inferred from homology"/>
<dbReference type="InterPro" id="IPR002410">
    <property type="entry name" value="Peptidase_S33"/>
</dbReference>
<keyword evidence="2 4" id="KW-0378">Hydrolase</keyword>
<dbReference type="PANTHER" id="PTHR43248:SF2">
    <property type="entry name" value="PROLYL AMINOPEPTIDASE"/>
    <property type="match status" value="1"/>
</dbReference>
<comment type="similarity">
    <text evidence="1">Belongs to the peptidase S33 family.</text>
</comment>
<dbReference type="InterPro" id="IPR051601">
    <property type="entry name" value="Serine_prot/Carboxylest_S33"/>
</dbReference>
<evidence type="ECO:0000259" key="3">
    <source>
        <dbReference type="Pfam" id="PF00561"/>
    </source>
</evidence>
<dbReference type="STRING" id="185761.SAMN05660282_00483"/>
<evidence type="ECO:0000313" key="5">
    <source>
        <dbReference type="Proteomes" id="UP000199065"/>
    </source>
</evidence>
<organism evidence="4 5">
    <name type="scientific">Corynebacterium spheniscorum</name>
    <dbReference type="NCBI Taxonomy" id="185761"/>
    <lineage>
        <taxon>Bacteria</taxon>
        <taxon>Bacillati</taxon>
        <taxon>Actinomycetota</taxon>
        <taxon>Actinomycetes</taxon>
        <taxon>Mycobacteriales</taxon>
        <taxon>Corynebacteriaceae</taxon>
        <taxon>Corynebacterium</taxon>
    </lineage>
</organism>
<keyword evidence="5" id="KW-1185">Reference proteome</keyword>
<dbReference type="OrthoDB" id="9796770at2"/>
<dbReference type="AlphaFoldDB" id="A0A1I2QQ30"/>
<sequence>MSLSTTETTRFGCRIKSHTLEVPWDHEDPGRLGSLPLFAREIIPAGGENYPALVYLQGGPGHPSPRPLNTGGWLGEALKHYRVILLDQRGTGRSGRIDAQDPAGIPSVEKLRLLRAPQIVADCELLREALGEKTWSLYGQSFGGFCITAYLSAYPHAIEHGYLTGGLPATGIHADDLYRATYEALEIRHKQFYQQIPFAEERIREISHHLENSDERVADGGRLSARRFRTLGIGLGRAQGFDHLGYLLEEPFHKVRGEKALRGDFLEAVGQALSFQRAPLYAVIHEAIYGGNAPGATNWSAHRMREEFEGFEENADPLDTSAKFYLTGEHIYPWQFEEDPALIPFAQVAEELAQVDDWEAQYDLDVLSTAPAVCAAAVYHDDIFVPLRYSLETAAHYRDLRPWITNEHQHDGIAMDGAGVFGRLYEMVREY</sequence>
<dbReference type="GO" id="GO:0004177">
    <property type="term" value="F:aminopeptidase activity"/>
    <property type="evidence" value="ECO:0007669"/>
    <property type="project" value="UniProtKB-EC"/>
</dbReference>
<evidence type="ECO:0000313" key="4">
    <source>
        <dbReference type="EMBL" id="SFG28367.1"/>
    </source>
</evidence>
<reference evidence="4 5" key="1">
    <citation type="submission" date="2016-10" db="EMBL/GenBank/DDBJ databases">
        <authorList>
            <person name="de Groot N.N."/>
        </authorList>
    </citation>
    <scope>NUCLEOTIDE SEQUENCE [LARGE SCALE GENOMIC DNA]</scope>
    <source>
        <strain>J11</strain>
        <strain evidence="5">PG 39</strain>
    </source>
</reference>
<dbReference type="RefSeq" id="WP_092284041.1">
    <property type="nucleotide sequence ID" value="NZ_FOPJ01000002.1"/>
</dbReference>
<dbReference type="Gene3D" id="3.40.50.1820">
    <property type="entry name" value="alpha/beta hydrolase"/>
    <property type="match status" value="1"/>
</dbReference>
<dbReference type="EMBL" id="FOPJ01000002">
    <property type="protein sequence ID" value="SFG28367.1"/>
    <property type="molecule type" value="Genomic_DNA"/>
</dbReference>
<gene>
    <name evidence="4" type="ORF">SAMN05660282_00483</name>
</gene>
<dbReference type="GO" id="GO:0006508">
    <property type="term" value="P:proteolysis"/>
    <property type="evidence" value="ECO:0007669"/>
    <property type="project" value="InterPro"/>
</dbReference>
<protein>
    <submittedName>
        <fullName evidence="4">Alpha/beta hydrolase fold</fullName>
    </submittedName>
</protein>
<dbReference type="InterPro" id="IPR029058">
    <property type="entry name" value="AB_hydrolase_fold"/>
</dbReference>
<dbReference type="Proteomes" id="UP000199065">
    <property type="component" value="Unassembled WGS sequence"/>
</dbReference>